<keyword evidence="3" id="KW-0732">Signal</keyword>
<feature type="coiled-coil region" evidence="2">
    <location>
        <begin position="95"/>
        <end position="125"/>
    </location>
</feature>
<feature type="chain" id="PRO_5043414403" evidence="3">
    <location>
        <begin position="27"/>
        <end position="362"/>
    </location>
</feature>
<dbReference type="Gene3D" id="2.40.420.20">
    <property type="match status" value="1"/>
</dbReference>
<dbReference type="Gene3D" id="2.40.30.170">
    <property type="match status" value="1"/>
</dbReference>
<dbReference type="RefSeq" id="WP_305907798.1">
    <property type="nucleotide sequence ID" value="NZ_CP157743.1"/>
</dbReference>
<feature type="signal peptide" evidence="3">
    <location>
        <begin position="1"/>
        <end position="26"/>
    </location>
</feature>
<dbReference type="Gene3D" id="1.10.287.470">
    <property type="entry name" value="Helix hairpin bin"/>
    <property type="match status" value="1"/>
</dbReference>
<reference evidence="6 7" key="1">
    <citation type="journal article" date="2024" name="Microbiology">
        <title>Methylomarinum rosea sp. nov., a novel halophilic methanotrophic bacterium from the hypersaline Lake Elton.</title>
        <authorList>
            <person name="Suleimanov R.Z."/>
            <person name="Oshkin I.Y."/>
            <person name="Danilova O.V."/>
            <person name="Suzina N.E."/>
            <person name="Dedysh S.N."/>
        </authorList>
    </citation>
    <scope>NUCLEOTIDE SEQUENCE [LARGE SCALE GENOMIC DNA]</scope>
    <source>
        <strain evidence="6 7">Ch1-1</strain>
    </source>
</reference>
<name>A0AAU7NR86_9GAMM</name>
<dbReference type="Proteomes" id="UP001225378">
    <property type="component" value="Chromosome"/>
</dbReference>
<dbReference type="AlphaFoldDB" id="A0AAU7NR86"/>
<keyword evidence="7" id="KW-1185">Reference proteome</keyword>
<evidence type="ECO:0000256" key="2">
    <source>
        <dbReference type="SAM" id="Coils"/>
    </source>
</evidence>
<gene>
    <name evidence="6" type="ORF">Q9L42_013935</name>
</gene>
<dbReference type="Gene3D" id="2.40.50.100">
    <property type="match status" value="1"/>
</dbReference>
<dbReference type="InterPro" id="IPR006143">
    <property type="entry name" value="RND_pump_MFP"/>
</dbReference>
<feature type="domain" description="CusB-like beta-barrel" evidence="4">
    <location>
        <begin position="205"/>
        <end position="277"/>
    </location>
</feature>
<evidence type="ECO:0000259" key="4">
    <source>
        <dbReference type="Pfam" id="PF25954"/>
    </source>
</evidence>
<feature type="domain" description="CzcB-like barrel-sandwich hybrid" evidence="5">
    <location>
        <begin position="57"/>
        <end position="199"/>
    </location>
</feature>
<dbReference type="NCBIfam" id="TIGR01730">
    <property type="entry name" value="RND_mfp"/>
    <property type="match status" value="1"/>
</dbReference>
<accession>A0AAU7NR86</accession>
<comment type="similarity">
    <text evidence="1">Belongs to the membrane fusion protein (MFP) (TC 8.A.1) family.</text>
</comment>
<dbReference type="GO" id="GO:0015562">
    <property type="term" value="F:efflux transmembrane transporter activity"/>
    <property type="evidence" value="ECO:0007669"/>
    <property type="project" value="TreeGrafter"/>
</dbReference>
<dbReference type="InterPro" id="IPR058647">
    <property type="entry name" value="BSH_CzcB-like"/>
</dbReference>
<dbReference type="Pfam" id="PF25973">
    <property type="entry name" value="BSH_CzcB"/>
    <property type="match status" value="1"/>
</dbReference>
<dbReference type="KEGG" id="mech:Q9L42_013935"/>
<proteinExistence type="inferred from homology"/>
<protein>
    <submittedName>
        <fullName evidence="6">Efflux RND transporter periplasmic adaptor subunit</fullName>
    </submittedName>
</protein>
<evidence type="ECO:0000256" key="1">
    <source>
        <dbReference type="ARBA" id="ARBA00009477"/>
    </source>
</evidence>
<dbReference type="PANTHER" id="PTHR30469:SF15">
    <property type="entry name" value="HLYD FAMILY OF SECRETION PROTEINS"/>
    <property type="match status" value="1"/>
</dbReference>
<dbReference type="EMBL" id="CP157743">
    <property type="protein sequence ID" value="XBS19454.1"/>
    <property type="molecule type" value="Genomic_DNA"/>
</dbReference>
<evidence type="ECO:0000256" key="3">
    <source>
        <dbReference type="SAM" id="SignalP"/>
    </source>
</evidence>
<dbReference type="PANTHER" id="PTHR30469">
    <property type="entry name" value="MULTIDRUG RESISTANCE PROTEIN MDTA"/>
    <property type="match status" value="1"/>
</dbReference>
<keyword evidence="2" id="KW-0175">Coiled coil</keyword>
<dbReference type="SUPFAM" id="SSF111369">
    <property type="entry name" value="HlyD-like secretion proteins"/>
    <property type="match status" value="1"/>
</dbReference>
<organism evidence="6 7">
    <name type="scientific">Methylomarinum roseum</name>
    <dbReference type="NCBI Taxonomy" id="3067653"/>
    <lineage>
        <taxon>Bacteria</taxon>
        <taxon>Pseudomonadati</taxon>
        <taxon>Pseudomonadota</taxon>
        <taxon>Gammaproteobacteria</taxon>
        <taxon>Methylococcales</taxon>
        <taxon>Methylococcaceae</taxon>
        <taxon>Methylomarinum</taxon>
    </lineage>
</organism>
<sequence>MHLFPRFYLKILFLIGLPLSPLLSSAAEQGVPVRVAPVERMSRGQQLSLPGEITTQRISQISSRVDAMVVEVKVEEGSYVEQGDVLIRLDDQLTRFDLERSIAALEEARAQLQESKRQRGEFSRLIGDKFIAKTSYEAAQSKVRISAAVVKRLQAERQRFQELLNRHVIKAPFSGVISEKLVEVGQWVKVGNSVLTLVDNHHLRVEVDVPQRYFSRLSTDTDVVIVPDALPAQKLTTKVSHIIPVANATSHYFPVHIDIDSESLTLAPGMTVRVKLLSGPDRQKPVLLVPRDALIKQPDQSDSVWLIKKQQDQLQAQAVEVTVGQVFDNLVEIVAGQIADGDRVVIRGNEILKPGQVVRIIP</sequence>
<dbReference type="InterPro" id="IPR058792">
    <property type="entry name" value="Beta-barrel_RND_2"/>
</dbReference>
<dbReference type="Pfam" id="PF25954">
    <property type="entry name" value="Beta-barrel_RND_2"/>
    <property type="match status" value="1"/>
</dbReference>
<evidence type="ECO:0000313" key="7">
    <source>
        <dbReference type="Proteomes" id="UP001225378"/>
    </source>
</evidence>
<evidence type="ECO:0000259" key="5">
    <source>
        <dbReference type="Pfam" id="PF25973"/>
    </source>
</evidence>
<dbReference type="GO" id="GO:1990281">
    <property type="term" value="C:efflux pump complex"/>
    <property type="evidence" value="ECO:0007669"/>
    <property type="project" value="TreeGrafter"/>
</dbReference>
<evidence type="ECO:0000313" key="6">
    <source>
        <dbReference type="EMBL" id="XBS19454.1"/>
    </source>
</evidence>